<proteinExistence type="predicted"/>
<feature type="region of interest" description="Disordered" evidence="1">
    <location>
        <begin position="411"/>
        <end position="452"/>
    </location>
</feature>
<reference evidence="2 3" key="1">
    <citation type="journal article" date="2009" name="Nature">
        <title>Evolution of pathogenicity and sexual reproduction in eight Candida genomes.</title>
        <authorList>
            <person name="Butler G."/>
            <person name="Rasmussen M.D."/>
            <person name="Lin M.F."/>
            <person name="Santos M.A."/>
            <person name="Sakthikumar S."/>
            <person name="Munro C.A."/>
            <person name="Rheinbay E."/>
            <person name="Grabherr M."/>
            <person name="Forche A."/>
            <person name="Reedy J.L."/>
            <person name="Agrafioti I."/>
            <person name="Arnaud M.B."/>
            <person name="Bates S."/>
            <person name="Brown A.J."/>
            <person name="Brunke S."/>
            <person name="Costanzo M.C."/>
            <person name="Fitzpatrick D.A."/>
            <person name="de Groot P.W."/>
            <person name="Harris D."/>
            <person name="Hoyer L.L."/>
            <person name="Hube B."/>
            <person name="Klis F.M."/>
            <person name="Kodira C."/>
            <person name="Lennard N."/>
            <person name="Logue M.E."/>
            <person name="Martin R."/>
            <person name="Neiman A.M."/>
            <person name="Nikolaou E."/>
            <person name="Quail M.A."/>
            <person name="Quinn J."/>
            <person name="Santos M.C."/>
            <person name="Schmitzberger F.F."/>
            <person name="Sherlock G."/>
            <person name="Shah P."/>
            <person name="Silverstein K.A."/>
            <person name="Skrzypek M.S."/>
            <person name="Soll D."/>
            <person name="Staggs R."/>
            <person name="Stansfield I."/>
            <person name="Stumpf M.P."/>
            <person name="Sudbery P.E."/>
            <person name="Srikantha T."/>
            <person name="Zeng Q."/>
            <person name="Berman J."/>
            <person name="Berriman M."/>
            <person name="Heitman J."/>
            <person name="Gow N.A."/>
            <person name="Lorenz M.C."/>
            <person name="Birren B.W."/>
            <person name="Kellis M."/>
            <person name="Cuomo C.A."/>
        </authorList>
    </citation>
    <scope>NUCLEOTIDE SEQUENCE [LARGE SCALE GENOMIC DNA]</scope>
    <source>
        <strain evidence="3">ATCC MYA-3404 / T1</strain>
    </source>
</reference>
<protein>
    <submittedName>
        <fullName evidence="2">Uncharacterized protein</fullName>
    </submittedName>
</protein>
<evidence type="ECO:0000256" key="1">
    <source>
        <dbReference type="SAM" id="MobiDB-lite"/>
    </source>
</evidence>
<gene>
    <name evidence="2" type="ORF">CTRG_05435</name>
</gene>
<dbReference type="EMBL" id="GG692402">
    <property type="protein sequence ID" value="EER30983.1"/>
    <property type="molecule type" value="Genomic_DNA"/>
</dbReference>
<name>C5MH81_CANTT</name>
<evidence type="ECO:0000313" key="2">
    <source>
        <dbReference type="EMBL" id="EER30983.1"/>
    </source>
</evidence>
<keyword evidence="3" id="KW-1185">Reference proteome</keyword>
<dbReference type="VEuPathDB" id="FungiDB:CTRG_05435"/>
<organism evidence="2 3">
    <name type="scientific">Candida tropicalis (strain ATCC MYA-3404 / T1)</name>
    <name type="common">Yeast</name>
    <dbReference type="NCBI Taxonomy" id="294747"/>
    <lineage>
        <taxon>Eukaryota</taxon>
        <taxon>Fungi</taxon>
        <taxon>Dikarya</taxon>
        <taxon>Ascomycota</taxon>
        <taxon>Saccharomycotina</taxon>
        <taxon>Pichiomycetes</taxon>
        <taxon>Debaryomycetaceae</taxon>
        <taxon>Candida/Lodderomyces clade</taxon>
        <taxon>Candida</taxon>
    </lineage>
</organism>
<dbReference type="Proteomes" id="UP000002037">
    <property type="component" value="Unassembled WGS sequence"/>
</dbReference>
<dbReference type="RefSeq" id="XP_002551137.1">
    <property type="nucleotide sequence ID" value="XM_002551091.1"/>
</dbReference>
<dbReference type="HOGENOM" id="CLU_605488_0_0_1"/>
<accession>C5MH81</accession>
<dbReference type="AlphaFoldDB" id="C5MH81"/>
<dbReference type="GeneID" id="8300492"/>
<feature type="compositionally biased region" description="Basic residues" evidence="1">
    <location>
        <begin position="430"/>
        <end position="444"/>
    </location>
</feature>
<dbReference type="KEGG" id="ctp:CTRG_05435"/>
<evidence type="ECO:0000313" key="3">
    <source>
        <dbReference type="Proteomes" id="UP000002037"/>
    </source>
</evidence>
<sequence length="452" mass="52209">MEIKKKKISLTLFFFSFPLHRLYLVSRNMSDLTNNTSFQISSSKPSRQSAWQDKRVRFNTCYSNESMGDALVQENYWSSPKENSSGSSMGQGYPLAINGSNSRVTNLVKLSSAAQVSEAEVDIIQGNNRTKVVNPSDRVDGSEKGYSSRYMAYINSINPDWNESNYGAIREKMCRIPAERLLYLTRRASSNFEICVDSITIKNPSPDYFLSKHRMMNPYVPDDLLIEPIRSARSLRKFLEKNPDILDMYEASFYITTISYRVQEVLRKLSNDDRIKSSNNIGQIFSLLKHPHHADLELFIHTTLEGYIKNTSKAGTGMEIYERIASGFSFYADKGRYLDAVNRNGKFLQWYSQVRGRKSREKLIAKVLAKYYEPFLKTNSVDINLIMSELFKLPEFQITFYERSIIFKPSKNVPSNKKRQIEESPDQVNKKPKVNKKKKKKFNKVNKDLNSQ</sequence>